<keyword evidence="1" id="KW-0804">Transcription</keyword>
<dbReference type="SUPFAM" id="SSF64484">
    <property type="entry name" value="beta and beta-prime subunits of DNA dependent RNA-polymerase"/>
    <property type="match status" value="1"/>
</dbReference>
<organism evidence="1 2">
    <name type="scientific">Mucuna pruriens</name>
    <name type="common">Velvet bean</name>
    <name type="synonym">Dolichos pruriens</name>
    <dbReference type="NCBI Taxonomy" id="157652"/>
    <lineage>
        <taxon>Eukaryota</taxon>
        <taxon>Viridiplantae</taxon>
        <taxon>Streptophyta</taxon>
        <taxon>Embryophyta</taxon>
        <taxon>Tracheophyta</taxon>
        <taxon>Spermatophyta</taxon>
        <taxon>Magnoliopsida</taxon>
        <taxon>eudicotyledons</taxon>
        <taxon>Gunneridae</taxon>
        <taxon>Pentapetalae</taxon>
        <taxon>rosids</taxon>
        <taxon>fabids</taxon>
        <taxon>Fabales</taxon>
        <taxon>Fabaceae</taxon>
        <taxon>Papilionoideae</taxon>
        <taxon>50 kb inversion clade</taxon>
        <taxon>NPAAA clade</taxon>
        <taxon>indigoferoid/millettioid clade</taxon>
        <taxon>Phaseoleae</taxon>
        <taxon>Mucuna</taxon>
    </lineage>
</organism>
<dbReference type="Gene3D" id="3.90.1110.10">
    <property type="entry name" value="RNA polymerase Rpb2, domain 2"/>
    <property type="match status" value="1"/>
</dbReference>
<name>A0A371FNP8_MUCPR</name>
<comment type="caution">
    <text evidence="1">The sequence shown here is derived from an EMBL/GenBank/DDBJ whole genome shotgun (WGS) entry which is preliminary data.</text>
</comment>
<reference evidence="1" key="1">
    <citation type="submission" date="2018-05" db="EMBL/GenBank/DDBJ databases">
        <title>Draft genome of Mucuna pruriens seed.</title>
        <authorList>
            <person name="Nnadi N.E."/>
            <person name="Vos R."/>
            <person name="Hasami M.H."/>
            <person name="Devisetty U.K."/>
            <person name="Aguiy J.C."/>
        </authorList>
    </citation>
    <scope>NUCLEOTIDE SEQUENCE [LARGE SCALE GENOMIC DNA]</scope>
    <source>
        <strain evidence="1">JCA_2017</strain>
    </source>
</reference>
<dbReference type="Proteomes" id="UP000257109">
    <property type="component" value="Unassembled WGS sequence"/>
</dbReference>
<dbReference type="GO" id="GO:0003899">
    <property type="term" value="F:DNA-directed RNA polymerase activity"/>
    <property type="evidence" value="ECO:0007669"/>
    <property type="project" value="InterPro"/>
</dbReference>
<evidence type="ECO:0000313" key="1">
    <source>
        <dbReference type="EMBL" id="RDX79820.1"/>
    </source>
</evidence>
<dbReference type="GO" id="GO:0000428">
    <property type="term" value="C:DNA-directed RNA polymerase complex"/>
    <property type="evidence" value="ECO:0007669"/>
    <property type="project" value="UniProtKB-KW"/>
</dbReference>
<dbReference type="EMBL" id="QJKJ01008424">
    <property type="protein sequence ID" value="RDX79820.1"/>
    <property type="molecule type" value="Genomic_DNA"/>
</dbReference>
<gene>
    <name evidence="1" type="primary">NRPD2b</name>
    <name evidence="1" type="ORF">CR513_39711</name>
</gene>
<keyword evidence="1" id="KW-0240">DNA-directed RNA polymerase</keyword>
<sequence>MEVRLYVPKKVRSDKFKIGKKEFLDREILKEDDKEIIIGRLSVRVKSDLCRMKDAEKDDREFDHGGCREDFYCTGATVVKEAMDCNNPGWMIAYKSQVKRNRRILVWLLFVALGASSEKEVMGLIGYSNDDARIYNILFASDCDVDEKCGTFRSSRNVAQYIKKVAERSLFRSALKGISGLKRKARFLAYMVKGLLLACTGHRKYDNKEDFQNKRLELASKLLERESKVYVAHARKRMPKAL</sequence>
<dbReference type="AlphaFoldDB" id="A0A371FNP8"/>
<dbReference type="OrthoDB" id="1728827at2759"/>
<dbReference type="GO" id="GO:0003677">
    <property type="term" value="F:DNA binding"/>
    <property type="evidence" value="ECO:0007669"/>
    <property type="project" value="InterPro"/>
</dbReference>
<dbReference type="InterPro" id="IPR037034">
    <property type="entry name" value="RNA_pol_Rpb2_2_sf"/>
</dbReference>
<evidence type="ECO:0000313" key="2">
    <source>
        <dbReference type="Proteomes" id="UP000257109"/>
    </source>
</evidence>
<feature type="non-terminal residue" evidence="1">
    <location>
        <position position="1"/>
    </location>
</feature>
<protein>
    <submittedName>
        <fullName evidence="1">DNA-directed RNA polymerase D subunit 2b</fullName>
    </submittedName>
</protein>
<keyword evidence="2" id="KW-1185">Reference proteome</keyword>
<dbReference type="STRING" id="157652.A0A371FNP8"/>
<dbReference type="GO" id="GO:0006351">
    <property type="term" value="P:DNA-templated transcription"/>
    <property type="evidence" value="ECO:0007669"/>
    <property type="project" value="InterPro"/>
</dbReference>
<accession>A0A371FNP8</accession>
<proteinExistence type="predicted"/>